<comment type="caution">
    <text evidence="2">The sequence shown here is derived from an EMBL/GenBank/DDBJ whole genome shotgun (WGS) entry which is preliminary data.</text>
</comment>
<dbReference type="SUPFAM" id="SSF53756">
    <property type="entry name" value="UDP-Glycosyltransferase/glycogen phosphorylase"/>
    <property type="match status" value="1"/>
</dbReference>
<dbReference type="Gene3D" id="3.40.50.2000">
    <property type="entry name" value="Glycogen Phosphorylase B"/>
    <property type="match status" value="1"/>
</dbReference>
<reference evidence="2" key="1">
    <citation type="submission" date="2020-07" db="EMBL/GenBank/DDBJ databases">
        <title>Genome sequence and genetic diversity analysis of an under-domesticated orphan crop, white fonio (Digitaria exilis).</title>
        <authorList>
            <person name="Bennetzen J.L."/>
            <person name="Chen S."/>
            <person name="Ma X."/>
            <person name="Wang X."/>
            <person name="Yssel A.E.J."/>
            <person name="Chaluvadi S.R."/>
            <person name="Johnson M."/>
            <person name="Gangashetty P."/>
            <person name="Hamidou F."/>
            <person name="Sanogo M.D."/>
            <person name="Zwaenepoel A."/>
            <person name="Wallace J."/>
            <person name="Van De Peer Y."/>
            <person name="Van Deynze A."/>
        </authorList>
    </citation>
    <scope>NUCLEOTIDE SEQUENCE</scope>
    <source>
        <tissue evidence="2">Leaves</tissue>
    </source>
</reference>
<accession>A0A835BJT3</accession>
<sequence>MTWPQFADNFLNEALLVDVLGTGIRSGVKVPLTHVVQMDPMPVVQVGRDSVASGVAELMDEGEGSAGAARRAKAKELAAKVGPRLPRAGRPTPTSRTCSVTSLTSPTRKS</sequence>
<name>A0A835BJT3_9POAL</name>
<dbReference type="EMBL" id="JACEFO010001862">
    <property type="protein sequence ID" value="KAF8698817.1"/>
    <property type="molecule type" value="Genomic_DNA"/>
</dbReference>
<organism evidence="2 3">
    <name type="scientific">Digitaria exilis</name>
    <dbReference type="NCBI Taxonomy" id="1010633"/>
    <lineage>
        <taxon>Eukaryota</taxon>
        <taxon>Viridiplantae</taxon>
        <taxon>Streptophyta</taxon>
        <taxon>Embryophyta</taxon>
        <taxon>Tracheophyta</taxon>
        <taxon>Spermatophyta</taxon>
        <taxon>Magnoliopsida</taxon>
        <taxon>Liliopsida</taxon>
        <taxon>Poales</taxon>
        <taxon>Poaceae</taxon>
        <taxon>PACMAD clade</taxon>
        <taxon>Panicoideae</taxon>
        <taxon>Panicodae</taxon>
        <taxon>Paniceae</taxon>
        <taxon>Anthephorinae</taxon>
        <taxon>Digitaria</taxon>
    </lineage>
</organism>
<feature type="region of interest" description="Disordered" evidence="1">
    <location>
        <begin position="61"/>
        <end position="110"/>
    </location>
</feature>
<gene>
    <name evidence="2" type="ORF">HU200_035076</name>
</gene>
<keyword evidence="3" id="KW-1185">Reference proteome</keyword>
<evidence type="ECO:0000313" key="2">
    <source>
        <dbReference type="EMBL" id="KAF8698817.1"/>
    </source>
</evidence>
<dbReference type="Proteomes" id="UP000636709">
    <property type="component" value="Unassembled WGS sequence"/>
</dbReference>
<dbReference type="OrthoDB" id="696664at2759"/>
<evidence type="ECO:0000256" key="1">
    <source>
        <dbReference type="SAM" id="MobiDB-lite"/>
    </source>
</evidence>
<evidence type="ECO:0000313" key="3">
    <source>
        <dbReference type="Proteomes" id="UP000636709"/>
    </source>
</evidence>
<dbReference type="AlphaFoldDB" id="A0A835BJT3"/>
<proteinExistence type="predicted"/>
<protein>
    <submittedName>
        <fullName evidence="2">Uncharacterized protein</fullName>
    </submittedName>
</protein>
<feature type="compositionally biased region" description="Polar residues" evidence="1">
    <location>
        <begin position="92"/>
        <end position="110"/>
    </location>
</feature>